<keyword evidence="4" id="KW-0862">Zinc</keyword>
<dbReference type="AlphaFoldDB" id="C6LB43"/>
<dbReference type="Proteomes" id="UP000005561">
    <property type="component" value="Unassembled WGS sequence"/>
</dbReference>
<dbReference type="eggNOG" id="COG0846">
    <property type="taxonomic scope" value="Bacteria"/>
</dbReference>
<dbReference type="GO" id="GO:0046872">
    <property type="term" value="F:metal ion binding"/>
    <property type="evidence" value="ECO:0007669"/>
    <property type="project" value="UniProtKB-KW"/>
</dbReference>
<feature type="binding site" evidence="4">
    <location>
        <position position="157"/>
    </location>
    <ligand>
        <name>Zn(2+)</name>
        <dbReference type="ChEBI" id="CHEBI:29105"/>
    </ligand>
</feature>
<comment type="caution">
    <text evidence="6">The sequence shown here is derived from an EMBL/GenBank/DDBJ whole genome shotgun (WGS) entry which is preliminary data.</text>
</comment>
<organism evidence="6 7">
    <name type="scientific">Marvinbryantia formatexigens DSM 14469</name>
    <dbReference type="NCBI Taxonomy" id="478749"/>
    <lineage>
        <taxon>Bacteria</taxon>
        <taxon>Bacillati</taxon>
        <taxon>Bacillota</taxon>
        <taxon>Clostridia</taxon>
        <taxon>Lachnospirales</taxon>
        <taxon>Lachnospiraceae</taxon>
        <taxon>Marvinbryantia</taxon>
    </lineage>
</organism>
<evidence type="ECO:0000313" key="6">
    <source>
        <dbReference type="EMBL" id="EET62174.1"/>
    </source>
</evidence>
<dbReference type="GO" id="GO:0070403">
    <property type="term" value="F:NAD+ binding"/>
    <property type="evidence" value="ECO:0007669"/>
    <property type="project" value="InterPro"/>
</dbReference>
<dbReference type="InterPro" id="IPR026591">
    <property type="entry name" value="Sirtuin_cat_small_dom_sf"/>
</dbReference>
<dbReference type="EMBL" id="ACCL02000003">
    <property type="protein sequence ID" value="EET62174.1"/>
    <property type="molecule type" value="Genomic_DNA"/>
</dbReference>
<dbReference type="SUPFAM" id="SSF52467">
    <property type="entry name" value="DHS-like NAD/FAD-binding domain"/>
    <property type="match status" value="1"/>
</dbReference>
<evidence type="ECO:0000256" key="3">
    <source>
        <dbReference type="ARBA" id="ARBA00023027"/>
    </source>
</evidence>
<keyword evidence="4" id="KW-0479">Metal-binding</keyword>
<keyword evidence="2" id="KW-0808">Transferase</keyword>
<dbReference type="Gene3D" id="3.40.50.1220">
    <property type="entry name" value="TPP-binding domain"/>
    <property type="match status" value="1"/>
</dbReference>
<accession>C6LB43</accession>
<proteinExistence type="predicted"/>
<evidence type="ECO:0000259" key="5">
    <source>
        <dbReference type="PROSITE" id="PS50305"/>
    </source>
</evidence>
<evidence type="ECO:0000256" key="1">
    <source>
        <dbReference type="ARBA" id="ARBA00012928"/>
    </source>
</evidence>
<evidence type="ECO:0000256" key="4">
    <source>
        <dbReference type="PROSITE-ProRule" id="PRU00236"/>
    </source>
</evidence>
<dbReference type="InterPro" id="IPR029035">
    <property type="entry name" value="DHS-like_NAD/FAD-binding_dom"/>
</dbReference>
<dbReference type="InterPro" id="IPR026590">
    <property type="entry name" value="Ssirtuin_cat_dom"/>
</dbReference>
<dbReference type="PANTHER" id="PTHR11085">
    <property type="entry name" value="NAD-DEPENDENT PROTEIN DEACYLASE SIRTUIN-5, MITOCHONDRIAL-RELATED"/>
    <property type="match status" value="1"/>
</dbReference>
<name>C6LB43_9FIRM</name>
<dbReference type="Gene3D" id="3.30.1600.10">
    <property type="entry name" value="SIR2/SIRT2 'Small Domain"/>
    <property type="match status" value="1"/>
</dbReference>
<evidence type="ECO:0000256" key="2">
    <source>
        <dbReference type="ARBA" id="ARBA00022679"/>
    </source>
</evidence>
<feature type="binding site" evidence="4">
    <location>
        <position position="154"/>
    </location>
    <ligand>
        <name>Zn(2+)</name>
        <dbReference type="ChEBI" id="CHEBI:29105"/>
    </ligand>
</feature>
<feature type="active site" description="Proton acceptor" evidence="4">
    <location>
        <position position="125"/>
    </location>
</feature>
<feature type="domain" description="Deacetylase sirtuin-type" evidence="5">
    <location>
        <begin position="1"/>
        <end position="244"/>
    </location>
</feature>
<sequence>MAEANMSMVRRMVQDSRYLVAIAGSGMQRECGGHQSLRDQERAYNIEAEYGYSPEEMFSSAFYNTRTEPFYNFYKKEILSQDLKPGPAYKALAKLERKGILKAVITREIYGLNREAGCKNVLELHGNIGNNHCPRCGRTYSKQYLKDAKKVPLCEDCMLPIRPGIRLFGEMVDNSQMTRMANEISRADVLLVLGARLDPEFCEHNLSYYKGDKVILLTNRENHGDVKADYVIHGKLNELVPQLL</sequence>
<gene>
    <name evidence="6" type="ORF">BRYFOR_05838</name>
</gene>
<dbReference type="PROSITE" id="PS50305">
    <property type="entry name" value="SIRTUIN"/>
    <property type="match status" value="1"/>
</dbReference>
<reference evidence="6" key="1">
    <citation type="submission" date="2009-07" db="EMBL/GenBank/DDBJ databases">
        <authorList>
            <person name="Weinstock G."/>
            <person name="Sodergren E."/>
            <person name="Clifton S."/>
            <person name="Fulton L."/>
            <person name="Fulton B."/>
            <person name="Courtney L."/>
            <person name="Fronick C."/>
            <person name="Harrison M."/>
            <person name="Strong C."/>
            <person name="Farmer C."/>
            <person name="Delahaunty K."/>
            <person name="Markovic C."/>
            <person name="Hall O."/>
            <person name="Minx P."/>
            <person name="Tomlinson C."/>
            <person name="Mitreva M."/>
            <person name="Nelson J."/>
            <person name="Hou S."/>
            <person name="Wollam A."/>
            <person name="Pepin K.H."/>
            <person name="Johnson M."/>
            <person name="Bhonagiri V."/>
            <person name="Nash W.E."/>
            <person name="Warren W."/>
            <person name="Chinwalla A."/>
            <person name="Mardis E.R."/>
            <person name="Wilson R.K."/>
        </authorList>
    </citation>
    <scope>NUCLEOTIDE SEQUENCE [LARGE SCALE GENOMIC DNA]</scope>
    <source>
        <strain evidence="6">DSM 14469</strain>
    </source>
</reference>
<dbReference type="GO" id="GO:0017136">
    <property type="term" value="F:histone deacetylase activity, NAD-dependent"/>
    <property type="evidence" value="ECO:0007669"/>
    <property type="project" value="TreeGrafter"/>
</dbReference>
<dbReference type="EC" id="2.3.1.286" evidence="1"/>
<evidence type="ECO:0000313" key="7">
    <source>
        <dbReference type="Proteomes" id="UP000005561"/>
    </source>
</evidence>
<dbReference type="RefSeq" id="WP_006860635.1">
    <property type="nucleotide sequence ID" value="NZ_ACCL02000003.1"/>
</dbReference>
<dbReference type="InterPro" id="IPR003000">
    <property type="entry name" value="Sirtuin"/>
</dbReference>
<keyword evidence="3" id="KW-0520">NAD</keyword>
<keyword evidence="7" id="KW-1185">Reference proteome</keyword>
<dbReference type="InterPro" id="IPR050134">
    <property type="entry name" value="NAD-dep_sirtuin_deacylases"/>
</dbReference>
<feature type="binding site" evidence="4">
    <location>
        <position position="133"/>
    </location>
    <ligand>
        <name>Zn(2+)</name>
        <dbReference type="ChEBI" id="CHEBI:29105"/>
    </ligand>
</feature>
<feature type="binding site" evidence="4">
    <location>
        <position position="136"/>
    </location>
    <ligand>
        <name>Zn(2+)</name>
        <dbReference type="ChEBI" id="CHEBI:29105"/>
    </ligand>
</feature>
<dbReference type="PANTHER" id="PTHR11085:SF10">
    <property type="entry name" value="NAD-DEPENDENT PROTEIN DEACYLASE SIRTUIN-5, MITOCHONDRIAL-RELATED"/>
    <property type="match status" value="1"/>
</dbReference>
<dbReference type="OrthoDB" id="9800582at2"/>
<dbReference type="Pfam" id="PF02146">
    <property type="entry name" value="SIR2"/>
    <property type="match status" value="1"/>
</dbReference>
<dbReference type="STRING" id="168384.SAMN05660368_01315"/>
<protein>
    <recommendedName>
        <fullName evidence="1">protein acetyllysine N-acetyltransferase</fullName>
        <ecNumber evidence="1">2.3.1.286</ecNumber>
    </recommendedName>
</protein>